<dbReference type="InterPro" id="IPR045864">
    <property type="entry name" value="aa-tRNA-synth_II/BPL/LPL"/>
</dbReference>
<comment type="caution">
    <text evidence="5">The sequence shown here is derived from an EMBL/GenBank/DDBJ whole genome shotgun (WGS) entry which is preliminary data.</text>
</comment>
<sequence>MLNSPILYKAAMIRRIRTFLDSQEVIEIMTPVMRRYSGDDSRPRLSLHNGGWLRESSAFALRYNLQFYDRIYEIGPSFRPDTVDDTHLPEFTMLDLYKKDSTLDEMLQLAQSIIEIFYQGKISVLSFADHLKQRFSVDFFEDFSAPEIFIDCLREMYCDKTTPPLNLIDRYIIENIEPLSQQCCIIVTDFPLLTEIRAKKRTGTKGIVERFEILIDGIEIVHGYTDEDDVERFETQARKRNMFGSEDEVMCTMMRNKLVSPSSAGFAIGIERLCQVALGEKQISAFATSRPFSPF</sequence>
<proteinExistence type="predicted"/>
<dbReference type="EC" id="6.1.1.6" evidence="5"/>
<evidence type="ECO:0000256" key="3">
    <source>
        <dbReference type="ARBA" id="ARBA00022840"/>
    </source>
</evidence>
<dbReference type="SUPFAM" id="SSF55681">
    <property type="entry name" value="Class II aaRS and biotin synthetases"/>
    <property type="match status" value="1"/>
</dbReference>
<keyword evidence="1 5" id="KW-0436">Ligase</keyword>
<feature type="domain" description="Aminoacyl-transfer RNA synthetases class-II family profile" evidence="4">
    <location>
        <begin position="12"/>
        <end position="294"/>
    </location>
</feature>
<dbReference type="Pfam" id="PF00152">
    <property type="entry name" value="tRNA-synt_2"/>
    <property type="match status" value="1"/>
</dbReference>
<reference evidence="5" key="1">
    <citation type="submission" date="2013-07" db="EMBL/GenBank/DDBJ databases">
        <title>Sub-species coevolution in mutualistic symbiosis.</title>
        <authorList>
            <person name="Murfin K."/>
            <person name="Klassen J."/>
            <person name="Lee M."/>
            <person name="Forst S."/>
            <person name="Stock P."/>
            <person name="Goodrich-Blair H."/>
        </authorList>
    </citation>
    <scope>NUCLEOTIDE SEQUENCE [LARGE SCALE GENOMIC DNA]</scope>
    <source>
        <strain evidence="5">Intermedium</strain>
    </source>
</reference>
<keyword evidence="2" id="KW-0547">Nucleotide-binding</keyword>
<dbReference type="InterPro" id="IPR006195">
    <property type="entry name" value="aa-tRNA-synth_II"/>
</dbReference>
<dbReference type="GO" id="GO:0000049">
    <property type="term" value="F:tRNA binding"/>
    <property type="evidence" value="ECO:0007669"/>
    <property type="project" value="TreeGrafter"/>
</dbReference>
<protein>
    <submittedName>
        <fullName evidence="5">Putative Lysine--tRNA ligase</fullName>
        <ecNumber evidence="5">6.1.1.6</ecNumber>
    </submittedName>
</protein>
<dbReference type="PANTHER" id="PTHR42918">
    <property type="entry name" value="LYSYL-TRNA SYNTHETASE"/>
    <property type="match status" value="1"/>
</dbReference>
<dbReference type="InterPro" id="IPR004364">
    <property type="entry name" value="Aa-tRNA-synt_II"/>
</dbReference>
<dbReference type="GO" id="GO:0005524">
    <property type="term" value="F:ATP binding"/>
    <property type="evidence" value="ECO:0007669"/>
    <property type="project" value="InterPro"/>
</dbReference>
<organism evidence="5 6">
    <name type="scientific">Xenorhabdus bovienii str. Intermedium</name>
    <dbReference type="NCBI Taxonomy" id="1379677"/>
    <lineage>
        <taxon>Bacteria</taxon>
        <taxon>Pseudomonadati</taxon>
        <taxon>Pseudomonadota</taxon>
        <taxon>Gammaproteobacteria</taxon>
        <taxon>Enterobacterales</taxon>
        <taxon>Morganellaceae</taxon>
        <taxon>Xenorhabdus</taxon>
    </lineage>
</organism>
<dbReference type="Proteomes" id="UP000028480">
    <property type="component" value="Unassembled WGS sequence"/>
</dbReference>
<evidence type="ECO:0000256" key="2">
    <source>
        <dbReference type="ARBA" id="ARBA00022741"/>
    </source>
</evidence>
<dbReference type="RefSeq" id="WP_038181990.1">
    <property type="nucleotide sequence ID" value="NZ_CAWLWA010000060.1"/>
</dbReference>
<dbReference type="EMBL" id="CBTB010000286">
    <property type="protein sequence ID" value="CDH35021.1"/>
    <property type="molecule type" value="Genomic_DNA"/>
</dbReference>
<dbReference type="HOGENOM" id="CLU_952905_0_0_6"/>
<evidence type="ECO:0000256" key="1">
    <source>
        <dbReference type="ARBA" id="ARBA00022598"/>
    </source>
</evidence>
<name>A0A077QR27_XENBV</name>
<dbReference type="GO" id="GO:0005829">
    <property type="term" value="C:cytosol"/>
    <property type="evidence" value="ECO:0007669"/>
    <property type="project" value="TreeGrafter"/>
</dbReference>
<dbReference type="AlphaFoldDB" id="A0A077QR27"/>
<dbReference type="PANTHER" id="PTHR42918:SF15">
    <property type="entry name" value="LYSINE--TRNA LIGASE, CHLOROPLASTIC_MITOCHONDRIAL"/>
    <property type="match status" value="1"/>
</dbReference>
<dbReference type="Gene3D" id="3.30.930.10">
    <property type="entry name" value="Bira Bifunctional Protein, Domain 2"/>
    <property type="match status" value="1"/>
</dbReference>
<dbReference type="PROSITE" id="PS50862">
    <property type="entry name" value="AA_TRNA_LIGASE_II"/>
    <property type="match status" value="1"/>
</dbReference>
<evidence type="ECO:0000313" key="5">
    <source>
        <dbReference type="EMBL" id="CDH35021.1"/>
    </source>
</evidence>
<keyword evidence="3" id="KW-0067">ATP-binding</keyword>
<evidence type="ECO:0000313" key="6">
    <source>
        <dbReference type="Proteomes" id="UP000028480"/>
    </source>
</evidence>
<dbReference type="GO" id="GO:0004824">
    <property type="term" value="F:lysine-tRNA ligase activity"/>
    <property type="evidence" value="ECO:0007669"/>
    <property type="project" value="UniProtKB-EC"/>
</dbReference>
<evidence type="ECO:0000259" key="4">
    <source>
        <dbReference type="PROSITE" id="PS50862"/>
    </source>
</evidence>
<dbReference type="GO" id="GO:0006430">
    <property type="term" value="P:lysyl-tRNA aminoacylation"/>
    <property type="evidence" value="ECO:0007669"/>
    <property type="project" value="TreeGrafter"/>
</dbReference>
<gene>
    <name evidence="5" type="ORF">XBI1_760001</name>
</gene>
<accession>A0A077QR27</accession>